<dbReference type="AlphaFoldDB" id="A0A0A9ANY0"/>
<sequence length="55" mass="6635">MLLKMAGDGHSLTKIKTWRRMWPSKVRFSYHPSQRKVFILQNQKHAIYLYDDSLI</sequence>
<organism evidence="1">
    <name type="scientific">Arundo donax</name>
    <name type="common">Giant reed</name>
    <name type="synonym">Donax arundinaceus</name>
    <dbReference type="NCBI Taxonomy" id="35708"/>
    <lineage>
        <taxon>Eukaryota</taxon>
        <taxon>Viridiplantae</taxon>
        <taxon>Streptophyta</taxon>
        <taxon>Embryophyta</taxon>
        <taxon>Tracheophyta</taxon>
        <taxon>Spermatophyta</taxon>
        <taxon>Magnoliopsida</taxon>
        <taxon>Liliopsida</taxon>
        <taxon>Poales</taxon>
        <taxon>Poaceae</taxon>
        <taxon>PACMAD clade</taxon>
        <taxon>Arundinoideae</taxon>
        <taxon>Arundineae</taxon>
        <taxon>Arundo</taxon>
    </lineage>
</organism>
<protein>
    <submittedName>
        <fullName evidence="1">Uncharacterized protein</fullName>
    </submittedName>
</protein>
<accession>A0A0A9ANY0</accession>
<proteinExistence type="predicted"/>
<reference evidence="1" key="1">
    <citation type="submission" date="2014-09" db="EMBL/GenBank/DDBJ databases">
        <authorList>
            <person name="Magalhaes I.L.F."/>
            <person name="Oliveira U."/>
            <person name="Santos F.R."/>
            <person name="Vidigal T.H.D.A."/>
            <person name="Brescovit A.D."/>
            <person name="Santos A.J."/>
        </authorList>
    </citation>
    <scope>NUCLEOTIDE SEQUENCE</scope>
    <source>
        <tissue evidence="1">Shoot tissue taken approximately 20 cm above the soil surface</tissue>
    </source>
</reference>
<reference evidence="1" key="2">
    <citation type="journal article" date="2015" name="Data Brief">
        <title>Shoot transcriptome of the giant reed, Arundo donax.</title>
        <authorList>
            <person name="Barrero R.A."/>
            <person name="Guerrero F.D."/>
            <person name="Moolhuijzen P."/>
            <person name="Goolsby J.A."/>
            <person name="Tidwell J."/>
            <person name="Bellgard S.E."/>
            <person name="Bellgard M.I."/>
        </authorList>
    </citation>
    <scope>NUCLEOTIDE SEQUENCE</scope>
    <source>
        <tissue evidence="1">Shoot tissue taken approximately 20 cm above the soil surface</tissue>
    </source>
</reference>
<dbReference type="EMBL" id="GBRH01246332">
    <property type="protein sequence ID" value="JAD51563.1"/>
    <property type="molecule type" value="Transcribed_RNA"/>
</dbReference>
<name>A0A0A9ANY0_ARUDO</name>
<evidence type="ECO:0000313" key="1">
    <source>
        <dbReference type="EMBL" id="JAD51563.1"/>
    </source>
</evidence>